<dbReference type="OrthoDB" id="4427368at2"/>
<keyword evidence="1" id="KW-0472">Membrane</keyword>
<sequence length="181" mass="20316">MPDPMFDTATARLRLWWPYLVVAGCCAVLIGLLHIPGVVIALLLVMSMIVLLKDRGVSEEAEALRSSIRLSAEDIIEVLRSYEEFLSSSEPTVAEDRGEHRPALADPDCDDAEIAAFFCAVPAAKRYLTRLDYRLRRRMTVGQLETLLQLTDQRAVELAELWSAARRRALRLGGNYQKRAS</sequence>
<protein>
    <submittedName>
        <fullName evidence="2">Uncharacterized protein</fullName>
    </submittedName>
</protein>
<dbReference type="AlphaFoldDB" id="A0A3G6J722"/>
<gene>
    <name evidence="2" type="ORF">CCHOA_06920</name>
</gene>
<proteinExistence type="predicted"/>
<evidence type="ECO:0000313" key="3">
    <source>
        <dbReference type="Proteomes" id="UP000269019"/>
    </source>
</evidence>
<accession>A0A3G6J722</accession>
<feature type="transmembrane region" description="Helical" evidence="1">
    <location>
        <begin position="20"/>
        <end position="45"/>
    </location>
</feature>
<evidence type="ECO:0000256" key="1">
    <source>
        <dbReference type="SAM" id="Phobius"/>
    </source>
</evidence>
<dbReference type="Proteomes" id="UP000269019">
    <property type="component" value="Chromosome"/>
</dbReference>
<keyword evidence="1" id="KW-0812">Transmembrane</keyword>
<evidence type="ECO:0000313" key="2">
    <source>
        <dbReference type="EMBL" id="AZA13776.1"/>
    </source>
</evidence>
<name>A0A3G6J722_9CORY</name>
<reference evidence="2 3" key="1">
    <citation type="submission" date="2018-11" db="EMBL/GenBank/DDBJ databases">
        <authorList>
            <person name="Kleinhagauer T."/>
            <person name="Glaeser S.P."/>
            <person name="Spergser J."/>
            <person name="Ruckert C."/>
            <person name="Kaempfer P."/>
            <person name="Busse H.-J."/>
        </authorList>
    </citation>
    <scope>NUCLEOTIDE SEQUENCE [LARGE SCALE GENOMIC DNA]</scope>
    <source>
        <strain evidence="2 3">200CH</strain>
    </source>
</reference>
<keyword evidence="3" id="KW-1185">Reference proteome</keyword>
<dbReference type="EMBL" id="CP033896">
    <property type="protein sequence ID" value="AZA13776.1"/>
    <property type="molecule type" value="Genomic_DNA"/>
</dbReference>
<organism evidence="2 3">
    <name type="scientific">Corynebacterium choanae</name>
    <dbReference type="NCBI Taxonomy" id="1862358"/>
    <lineage>
        <taxon>Bacteria</taxon>
        <taxon>Bacillati</taxon>
        <taxon>Actinomycetota</taxon>
        <taxon>Actinomycetes</taxon>
        <taxon>Mycobacteriales</taxon>
        <taxon>Corynebacteriaceae</taxon>
        <taxon>Corynebacterium</taxon>
    </lineage>
</organism>
<dbReference type="KEGG" id="ccho:CCHOA_06920"/>
<keyword evidence="1" id="KW-1133">Transmembrane helix</keyword>
<dbReference type="RefSeq" id="WP_123928312.1">
    <property type="nucleotide sequence ID" value="NZ_CP033896.1"/>
</dbReference>